<keyword evidence="3" id="KW-0560">Oxidoreductase</keyword>
<dbReference type="PRINTS" id="PR00080">
    <property type="entry name" value="SDRFAMILY"/>
</dbReference>
<comment type="similarity">
    <text evidence="1 4">Belongs to the short-chain dehydrogenases/reductases (SDR) family.</text>
</comment>
<keyword evidence="2" id="KW-0521">NADP</keyword>
<evidence type="ECO:0000256" key="1">
    <source>
        <dbReference type="ARBA" id="ARBA00006484"/>
    </source>
</evidence>
<reference evidence="5 6" key="1">
    <citation type="submission" date="2018-03" db="EMBL/GenBank/DDBJ databases">
        <title>Whole genome analyses suggest that Burkholderia sensu lato contains two further novel genera in the rhizoxinica-symbiotica group Mycetohabitans gen. nov., and Trinickia gen. nov.: implications for the evolution of diazotrophy and nodulation in the Burkholderiaceae.</title>
        <authorList>
            <person name="Estrada De Los Santos P."/>
            <person name="Palmer M."/>
            <person name="Chavez-Ramirez B."/>
            <person name="Steenkamp E.T."/>
            <person name="Hirsch A.M."/>
            <person name="Manyaka P."/>
            <person name="Maluk M."/>
            <person name="Lafos M."/>
            <person name="Crook M."/>
            <person name="Gross E."/>
            <person name="Simon M.F."/>
            <person name="Bueno Dos Reis Junior F."/>
            <person name="Poole P.S."/>
            <person name="Venter S.N."/>
            <person name="James E.K."/>
        </authorList>
    </citation>
    <scope>NUCLEOTIDE SEQUENCE [LARGE SCALE GENOMIC DNA]</scope>
    <source>
        <strain evidence="5 6">JPY-366</strain>
    </source>
</reference>
<evidence type="ECO:0000313" key="5">
    <source>
        <dbReference type="EMBL" id="PTB20712.1"/>
    </source>
</evidence>
<dbReference type="EMBL" id="PYUC01000005">
    <property type="protein sequence ID" value="PTB20712.1"/>
    <property type="molecule type" value="Genomic_DNA"/>
</dbReference>
<dbReference type="SUPFAM" id="SSF51735">
    <property type="entry name" value="NAD(P)-binding Rossmann-fold domains"/>
    <property type="match status" value="1"/>
</dbReference>
<evidence type="ECO:0000256" key="4">
    <source>
        <dbReference type="RuleBase" id="RU000363"/>
    </source>
</evidence>
<evidence type="ECO:0000256" key="2">
    <source>
        <dbReference type="ARBA" id="ARBA00022857"/>
    </source>
</evidence>
<dbReference type="Gene3D" id="3.40.50.720">
    <property type="entry name" value="NAD(P)-binding Rossmann-like Domain"/>
    <property type="match status" value="1"/>
</dbReference>
<evidence type="ECO:0000256" key="3">
    <source>
        <dbReference type="ARBA" id="ARBA00023002"/>
    </source>
</evidence>
<proteinExistence type="inferred from homology"/>
<dbReference type="Proteomes" id="UP000240638">
    <property type="component" value="Unassembled WGS sequence"/>
</dbReference>
<dbReference type="InterPro" id="IPR002347">
    <property type="entry name" value="SDR_fam"/>
</dbReference>
<name>A0A2T3XW68_9BURK</name>
<dbReference type="PANTHER" id="PTHR43490">
    <property type="entry name" value="(+)-NEOMENTHOL DEHYDROGENASE"/>
    <property type="match status" value="1"/>
</dbReference>
<dbReference type="GO" id="GO:0016491">
    <property type="term" value="F:oxidoreductase activity"/>
    <property type="evidence" value="ECO:0007669"/>
    <property type="project" value="UniProtKB-KW"/>
</dbReference>
<accession>A0A2T3XW68</accession>
<dbReference type="RefSeq" id="WP_107151028.1">
    <property type="nucleotide sequence ID" value="NZ_PYUC01000005.1"/>
</dbReference>
<dbReference type="InterPro" id="IPR036291">
    <property type="entry name" value="NAD(P)-bd_dom_sf"/>
</dbReference>
<gene>
    <name evidence="5" type="ORF">C9I57_12905</name>
</gene>
<organism evidence="5 6">
    <name type="scientific">Trinickia symbiotica</name>
    <dbReference type="NCBI Taxonomy" id="863227"/>
    <lineage>
        <taxon>Bacteria</taxon>
        <taxon>Pseudomonadati</taxon>
        <taxon>Pseudomonadota</taxon>
        <taxon>Betaproteobacteria</taxon>
        <taxon>Burkholderiales</taxon>
        <taxon>Burkholderiaceae</taxon>
        <taxon>Trinickia</taxon>
    </lineage>
</organism>
<comment type="caution">
    <text evidence="5">The sequence shown here is derived from an EMBL/GenBank/DDBJ whole genome shotgun (WGS) entry which is preliminary data.</text>
</comment>
<dbReference type="Pfam" id="PF00106">
    <property type="entry name" value="adh_short"/>
    <property type="match status" value="1"/>
</dbReference>
<dbReference type="AlphaFoldDB" id="A0A2T3XW68"/>
<dbReference type="PRINTS" id="PR00081">
    <property type="entry name" value="GDHRDH"/>
</dbReference>
<protein>
    <submittedName>
        <fullName evidence="5">Short-chain dehydrogenase</fullName>
    </submittedName>
</protein>
<dbReference type="PANTHER" id="PTHR43490:SF99">
    <property type="entry name" value="SHORT-CHAIN DEHYDROGENASE_REDUCTASE"/>
    <property type="match status" value="1"/>
</dbReference>
<evidence type="ECO:0000313" key="6">
    <source>
        <dbReference type="Proteomes" id="UP000240638"/>
    </source>
</evidence>
<sequence>MDLKVALVTGGNRGLGLACVRLLAELGYIALLGARDVDCGRTESERLRTYGLTVRSVRLDIADASSVTDCFREIDESFGRLDVLINNAGIYLESACTFSEIDEKTLLDSINVNTLGAWRTCKAAAPLMIRQRFGRIVNVSTGWASLAEMSGNAAAYRISKTALNAVTRVAAADLIDKGDIKVNSVCPGWVRTRMGGLNGETAPDDAARDVIWAAMLGSDGPTGGFFKNREPIAW</sequence>